<keyword evidence="1" id="KW-0614">Plasmid</keyword>
<dbReference type="AlphaFoldDB" id="A0AAU7UHQ3"/>
<accession>A0AAU7UHQ3</accession>
<geneLocation type="plasmid" evidence="1">
    <name>pDson02</name>
</geneLocation>
<organism evidence="1">
    <name type="scientific">Deinococcus sonorensis KR-87</name>
    <dbReference type="NCBI Taxonomy" id="694439"/>
    <lineage>
        <taxon>Bacteria</taxon>
        <taxon>Thermotogati</taxon>
        <taxon>Deinococcota</taxon>
        <taxon>Deinococci</taxon>
        <taxon>Deinococcales</taxon>
        <taxon>Deinococcaceae</taxon>
        <taxon>Deinococcus</taxon>
    </lineage>
</organism>
<evidence type="ECO:0000313" key="1">
    <source>
        <dbReference type="EMBL" id="XBV87434.1"/>
    </source>
</evidence>
<dbReference type="KEGG" id="dsc:ABOD76_20505"/>
<dbReference type="RefSeq" id="WP_350245582.1">
    <property type="nucleotide sequence ID" value="NZ_CP158300.1"/>
</dbReference>
<sequence>MTPSSPALWSCLPDLPLAWDRLPEHGVTLPDGTALRCTHAPDGTGYLTVTLHESESFEELYDGRGAYTEEEHDDPDTVVEARWTEAQRVMDARVAEATAVLGPPSADPASSLYLNWPLPGRTVSVGLFQADRECPVEVCVCLLPPGQTPGGLGL</sequence>
<dbReference type="EMBL" id="CP158300">
    <property type="protein sequence ID" value="XBV87434.1"/>
    <property type="molecule type" value="Genomic_DNA"/>
</dbReference>
<protein>
    <submittedName>
        <fullName evidence="1">Uncharacterized protein</fullName>
    </submittedName>
</protein>
<proteinExistence type="predicted"/>
<name>A0AAU7UHQ3_9DEIO</name>
<gene>
    <name evidence="1" type="ORF">ABOD76_20505</name>
</gene>
<reference evidence="1" key="1">
    <citation type="submission" date="2024-06" db="EMBL/GenBank/DDBJ databases">
        <title>Draft Genome Sequence of Deinococcus sonorensis Type Strain KR-87, a Biofilm Producing Representative of the Genus Deinococcus.</title>
        <authorList>
            <person name="Boren L.S."/>
            <person name="Grosso R.A."/>
            <person name="Hugenberg-Cox A.N."/>
            <person name="Hill J.T.E."/>
            <person name="Albert C.M."/>
            <person name="Tuohy J.M."/>
        </authorList>
    </citation>
    <scope>NUCLEOTIDE SEQUENCE</scope>
    <source>
        <strain evidence="1">KR-87</strain>
        <plasmid evidence="1">pDson02</plasmid>
    </source>
</reference>